<evidence type="ECO:0000313" key="14">
    <source>
        <dbReference type="EMBL" id="AKM54373.1"/>
    </source>
</evidence>
<evidence type="ECO:0000256" key="2">
    <source>
        <dbReference type="ARBA" id="ARBA00005417"/>
    </source>
</evidence>
<dbReference type="AlphaFoldDB" id="A0A0H3XHV1"/>
<dbReference type="PROSITE" id="PS50929">
    <property type="entry name" value="ABC_TM1F"/>
    <property type="match status" value="1"/>
</dbReference>
<dbReference type="InterPro" id="IPR039421">
    <property type="entry name" value="Type_1_exporter"/>
</dbReference>
<dbReference type="RefSeq" id="WP_053040843.1">
    <property type="nucleotide sequence ID" value="NZ_CP011856.1"/>
</dbReference>
<evidence type="ECO:0000313" key="15">
    <source>
        <dbReference type="Proteomes" id="UP000035661"/>
    </source>
</evidence>
<keyword evidence="4" id="KW-0547">Nucleotide-binding</keyword>
<dbReference type="PROSITE" id="PS50893">
    <property type="entry name" value="ABC_TRANSPORTER_2"/>
    <property type="match status" value="1"/>
</dbReference>
<sequence>MWYPFVQQEQTNDCAYACLAMLVNYYHHRNLSISEIKTTNQLNSNGDVSIYELVKLAQNYQITLSPYQVTKTEFLKIKTFSPMVVYLLTKEGQGHFVILYQKKRHHYLIANPGAQSLQWMPEDDFLGAFQHVAIFTKKNENLKFKNKSFANIFYFLKPYWKTSLMLIIIGMFVNFVLILNKSFIKIYLDQLHKLIHHEIILLFLVFTLIILLKSFLNFCWQKLLLKFQFRITHDVVASFMNNLNSLSLTEYEKFDHSDWLKRMEDLALLANFIGTTMLTALIRTIMMVMSFILLLTISNVILLIVILETIFNFLLALIFWQINKIIYYRWYEKSLSYQSQVLQYFTSFISRKSRNLTAHFYYQWNKEYQDLLQATYQLEKDSYHQQSALNIFSQLLNLVIFYLAVNLITTQHLSIGDLMFYSALALYFNDFSNLFANLIANKSHFVNAYQRVEWLLFKNCESAPAPNNLPTKIKEITINNLTYEINGINLFKNLSLTFQHHIFLKGTSGVGKTTLLAILGRLKENYQGEILINKQVNLATVDEAEWRAKVMILHQQDYLFANSVYDNIINFNPNADIAILRNPVIQTILQTNQIDLTRMLVNNGDNLSKGQRQIILFLNLLCQRKEVYFIDESLSNVDEKTKLALVNLLLTSKQDSLIIYCGHDPKIEQSFSQVIDLSAEVQRNNV</sequence>
<dbReference type="InterPro" id="IPR036640">
    <property type="entry name" value="ABC1_TM_sf"/>
</dbReference>
<dbReference type="PANTHER" id="PTHR43394:SF1">
    <property type="entry name" value="ATP-BINDING CASSETTE SUB-FAMILY B MEMBER 10, MITOCHONDRIAL"/>
    <property type="match status" value="1"/>
</dbReference>
<dbReference type="Pfam" id="PF00005">
    <property type="entry name" value="ABC_tran"/>
    <property type="match status" value="1"/>
</dbReference>
<dbReference type="EMBL" id="CP011856">
    <property type="protein sequence ID" value="AKM54373.1"/>
    <property type="molecule type" value="Genomic_DNA"/>
</dbReference>
<name>A0A0H3XHV1_9MOLU</name>
<dbReference type="Pfam" id="PF03412">
    <property type="entry name" value="Peptidase_C39"/>
    <property type="match status" value="1"/>
</dbReference>
<protein>
    <submittedName>
        <fullName evidence="14">Bacteriocin ABC transporter</fullName>
    </submittedName>
</protein>
<dbReference type="InterPro" id="IPR003439">
    <property type="entry name" value="ABC_transporter-like_ATP-bd"/>
</dbReference>
<dbReference type="GO" id="GO:0005886">
    <property type="term" value="C:plasma membrane"/>
    <property type="evidence" value="ECO:0007669"/>
    <property type="project" value="UniProtKB-SubCell"/>
</dbReference>
<dbReference type="SUPFAM" id="SSF52540">
    <property type="entry name" value="P-loop containing nucleoside triphosphate hydrolases"/>
    <property type="match status" value="1"/>
</dbReference>
<feature type="domain" description="ABC transporter" evidence="11">
    <location>
        <begin position="476"/>
        <end position="683"/>
    </location>
</feature>
<evidence type="ECO:0000259" key="12">
    <source>
        <dbReference type="PROSITE" id="PS50929"/>
    </source>
</evidence>
<keyword evidence="7" id="KW-0067">ATP-binding</keyword>
<keyword evidence="5" id="KW-0378">Hydrolase</keyword>
<dbReference type="InterPro" id="IPR027417">
    <property type="entry name" value="P-loop_NTPase"/>
</dbReference>
<evidence type="ECO:0000256" key="3">
    <source>
        <dbReference type="ARBA" id="ARBA00022692"/>
    </source>
</evidence>
<evidence type="ECO:0000256" key="5">
    <source>
        <dbReference type="ARBA" id="ARBA00022801"/>
    </source>
</evidence>
<evidence type="ECO:0000256" key="8">
    <source>
        <dbReference type="ARBA" id="ARBA00022989"/>
    </source>
</evidence>
<dbReference type="Pfam" id="PF00664">
    <property type="entry name" value="ABC_membrane"/>
    <property type="match status" value="1"/>
</dbReference>
<evidence type="ECO:0000256" key="10">
    <source>
        <dbReference type="SAM" id="Phobius"/>
    </source>
</evidence>
<dbReference type="SMART" id="SM00382">
    <property type="entry name" value="AAA"/>
    <property type="match status" value="1"/>
</dbReference>
<dbReference type="PROSITE" id="PS50990">
    <property type="entry name" value="PEPTIDASE_C39"/>
    <property type="match status" value="1"/>
</dbReference>
<evidence type="ECO:0000256" key="1">
    <source>
        <dbReference type="ARBA" id="ARBA00004651"/>
    </source>
</evidence>
<evidence type="ECO:0000256" key="4">
    <source>
        <dbReference type="ARBA" id="ARBA00022741"/>
    </source>
</evidence>
<dbReference type="PANTHER" id="PTHR43394">
    <property type="entry name" value="ATP-DEPENDENT PERMEASE MDL1, MITOCHONDRIAL"/>
    <property type="match status" value="1"/>
</dbReference>
<evidence type="ECO:0000256" key="6">
    <source>
        <dbReference type="ARBA" id="ARBA00022807"/>
    </source>
</evidence>
<keyword evidence="15" id="KW-1185">Reference proteome</keyword>
<gene>
    <name evidence="14" type="ORF">SERIO_v1c08110</name>
</gene>
<dbReference type="Gene3D" id="3.40.50.300">
    <property type="entry name" value="P-loop containing nucleotide triphosphate hydrolases"/>
    <property type="match status" value="1"/>
</dbReference>
<feature type="transmembrane region" description="Helical" evidence="10">
    <location>
        <begin position="159"/>
        <end position="179"/>
    </location>
</feature>
<dbReference type="Gene3D" id="1.20.1560.10">
    <property type="entry name" value="ABC transporter type 1, transmembrane domain"/>
    <property type="match status" value="1"/>
</dbReference>
<dbReference type="InterPro" id="IPR005074">
    <property type="entry name" value="Peptidase_C39"/>
</dbReference>
<comment type="similarity">
    <text evidence="2">Belongs to the ABC transporter superfamily.</text>
</comment>
<dbReference type="SUPFAM" id="SSF90123">
    <property type="entry name" value="ABC transporter transmembrane region"/>
    <property type="match status" value="1"/>
</dbReference>
<evidence type="ECO:0000259" key="11">
    <source>
        <dbReference type="PROSITE" id="PS50893"/>
    </source>
</evidence>
<dbReference type="GO" id="GO:0006508">
    <property type="term" value="P:proteolysis"/>
    <property type="evidence" value="ECO:0007669"/>
    <property type="project" value="InterPro"/>
</dbReference>
<keyword evidence="3 10" id="KW-0812">Transmembrane</keyword>
<comment type="subcellular location">
    <subcellularLocation>
        <location evidence="1">Cell membrane</location>
        <topology evidence="1">Multi-pass membrane protein</topology>
    </subcellularLocation>
</comment>
<evidence type="ECO:0000259" key="13">
    <source>
        <dbReference type="PROSITE" id="PS50990"/>
    </source>
</evidence>
<dbReference type="PATRIC" id="fig|743698.3.peg.817"/>
<keyword evidence="9 10" id="KW-0472">Membrane</keyword>
<dbReference type="InterPro" id="IPR011527">
    <property type="entry name" value="ABC1_TM_dom"/>
</dbReference>
<reference evidence="15" key="2">
    <citation type="submission" date="2015-06" db="EMBL/GenBank/DDBJ databases">
        <title>Complete genome sequence of Spiroplasma eriocheiris TDA-040725-5 (DSM 21848).</title>
        <authorList>
            <person name="Lo W.-S."/>
            <person name="Kuo C.-H."/>
        </authorList>
    </citation>
    <scope>NUCLEOTIDE SEQUENCE [LARGE SCALE GENOMIC DNA]</scope>
    <source>
        <strain evidence="15">TDA-040725-5</strain>
    </source>
</reference>
<reference evidence="14 15" key="1">
    <citation type="journal article" date="2015" name="Genome Biol. Evol.">
        <title>Found and Lost: The Fates of Horizontally Acquired Genes in Arthropod-Symbiotic Spiroplasma.</title>
        <authorList>
            <person name="Lo W.S."/>
            <person name="Gasparich G.E."/>
            <person name="Kuo C.H."/>
        </authorList>
    </citation>
    <scope>NUCLEOTIDE SEQUENCE [LARGE SCALE GENOMIC DNA]</scope>
    <source>
        <strain evidence="15">TDA-040725-5</strain>
    </source>
</reference>
<dbReference type="Proteomes" id="UP000035661">
    <property type="component" value="Chromosome"/>
</dbReference>
<dbReference type="InterPro" id="IPR003593">
    <property type="entry name" value="AAA+_ATPase"/>
</dbReference>
<feature type="transmembrane region" description="Helical" evidence="10">
    <location>
        <begin position="199"/>
        <end position="220"/>
    </location>
</feature>
<feature type="domain" description="ABC transmembrane type-1" evidence="12">
    <location>
        <begin position="164"/>
        <end position="441"/>
    </location>
</feature>
<accession>A0A0H3XHV1</accession>
<dbReference type="Gene3D" id="3.90.70.10">
    <property type="entry name" value="Cysteine proteinases"/>
    <property type="match status" value="1"/>
</dbReference>
<proteinExistence type="inferred from homology"/>
<dbReference type="GO" id="GO:0016887">
    <property type="term" value="F:ATP hydrolysis activity"/>
    <property type="evidence" value="ECO:0007669"/>
    <property type="project" value="InterPro"/>
</dbReference>
<dbReference type="GO" id="GO:0008234">
    <property type="term" value="F:cysteine-type peptidase activity"/>
    <property type="evidence" value="ECO:0007669"/>
    <property type="project" value="UniProtKB-KW"/>
</dbReference>
<feature type="domain" description="Peptidase C39" evidence="13">
    <location>
        <begin position="7"/>
        <end position="136"/>
    </location>
</feature>
<feature type="transmembrane region" description="Helical" evidence="10">
    <location>
        <begin position="266"/>
        <end position="294"/>
    </location>
</feature>
<feature type="transmembrane region" description="Helical" evidence="10">
    <location>
        <begin position="388"/>
        <end position="408"/>
    </location>
</feature>
<feature type="transmembrane region" description="Helical" evidence="10">
    <location>
        <begin position="300"/>
        <end position="320"/>
    </location>
</feature>
<dbReference type="KEGG" id="seri:SERIO_v1c08110"/>
<keyword evidence="8 10" id="KW-1133">Transmembrane helix</keyword>
<evidence type="ECO:0000256" key="7">
    <source>
        <dbReference type="ARBA" id="ARBA00022840"/>
    </source>
</evidence>
<dbReference type="GO" id="GO:0005524">
    <property type="term" value="F:ATP binding"/>
    <property type="evidence" value="ECO:0007669"/>
    <property type="project" value="UniProtKB-KW"/>
</dbReference>
<dbReference type="STRING" id="315358.SERIO_v1c08110"/>
<keyword evidence="6" id="KW-0788">Thiol protease</keyword>
<dbReference type="GO" id="GO:0015421">
    <property type="term" value="F:ABC-type oligopeptide transporter activity"/>
    <property type="evidence" value="ECO:0007669"/>
    <property type="project" value="TreeGrafter"/>
</dbReference>
<keyword evidence="6" id="KW-0645">Protease</keyword>
<evidence type="ECO:0000256" key="9">
    <source>
        <dbReference type="ARBA" id="ARBA00023136"/>
    </source>
</evidence>
<organism evidence="14 15">
    <name type="scientific">Spiroplasma eriocheiris</name>
    <dbReference type="NCBI Taxonomy" id="315358"/>
    <lineage>
        <taxon>Bacteria</taxon>
        <taxon>Bacillati</taxon>
        <taxon>Mycoplasmatota</taxon>
        <taxon>Mollicutes</taxon>
        <taxon>Entomoplasmatales</taxon>
        <taxon>Spiroplasmataceae</taxon>
        <taxon>Spiroplasma</taxon>
    </lineage>
</organism>